<comment type="caution">
    <text evidence="7">The sequence shown here is derived from an EMBL/GenBank/DDBJ whole genome shotgun (WGS) entry which is preliminary data.</text>
</comment>
<dbReference type="GO" id="GO:0046872">
    <property type="term" value="F:metal ion binding"/>
    <property type="evidence" value="ECO:0007669"/>
    <property type="project" value="UniProtKB-KW"/>
</dbReference>
<keyword evidence="5" id="KW-0560">Oxidoreductase</keyword>
<proteinExistence type="inferred from homology"/>
<keyword evidence="4 5" id="KW-0408">Iron</keyword>
<dbReference type="GO" id="GO:0031418">
    <property type="term" value="F:L-ascorbic acid binding"/>
    <property type="evidence" value="ECO:0007669"/>
    <property type="project" value="UniProtKB-KW"/>
</dbReference>
<dbReference type="PROSITE" id="PS51471">
    <property type="entry name" value="FE2OG_OXY"/>
    <property type="match status" value="1"/>
</dbReference>
<dbReference type="InterPro" id="IPR026992">
    <property type="entry name" value="DIOX_N"/>
</dbReference>
<dbReference type="InterPro" id="IPR005123">
    <property type="entry name" value="Oxoglu/Fe-dep_dioxygenase_dom"/>
</dbReference>
<keyword evidence="8" id="KW-1185">Reference proteome</keyword>
<dbReference type="Pfam" id="PF03171">
    <property type="entry name" value="2OG-FeII_Oxy"/>
    <property type="match status" value="1"/>
</dbReference>
<evidence type="ECO:0000256" key="2">
    <source>
        <dbReference type="ARBA" id="ARBA00022723"/>
    </source>
</evidence>
<protein>
    <submittedName>
        <fullName evidence="7">Oxoglutarate/iron-dependent dioxygenase</fullName>
    </submittedName>
</protein>
<dbReference type="InterPro" id="IPR027443">
    <property type="entry name" value="IPNS-like_sf"/>
</dbReference>
<keyword evidence="2 5" id="KW-0479">Metal-binding</keyword>
<dbReference type="InterPro" id="IPR050295">
    <property type="entry name" value="Plant_2OG-oxidoreductases"/>
</dbReference>
<dbReference type="Proteomes" id="UP000237000">
    <property type="component" value="Unassembled WGS sequence"/>
</dbReference>
<evidence type="ECO:0000313" key="8">
    <source>
        <dbReference type="Proteomes" id="UP000237000"/>
    </source>
</evidence>
<reference evidence="8" key="1">
    <citation type="submission" date="2016-06" db="EMBL/GenBank/DDBJ databases">
        <title>Parallel loss of symbiosis genes in relatives of nitrogen-fixing non-legume Parasponia.</title>
        <authorList>
            <person name="Van Velzen R."/>
            <person name="Holmer R."/>
            <person name="Bu F."/>
            <person name="Rutten L."/>
            <person name="Van Zeijl A."/>
            <person name="Liu W."/>
            <person name="Santuari L."/>
            <person name="Cao Q."/>
            <person name="Sharma T."/>
            <person name="Shen D."/>
            <person name="Roswanjaya Y."/>
            <person name="Wardhani T."/>
            <person name="Kalhor M.S."/>
            <person name="Jansen J."/>
            <person name="Van den Hoogen J."/>
            <person name="Gungor B."/>
            <person name="Hartog M."/>
            <person name="Hontelez J."/>
            <person name="Verver J."/>
            <person name="Yang W.-C."/>
            <person name="Schijlen E."/>
            <person name="Repin R."/>
            <person name="Schilthuizen M."/>
            <person name="Schranz E."/>
            <person name="Heidstra R."/>
            <person name="Miyata K."/>
            <person name="Fedorova E."/>
            <person name="Kohlen W."/>
            <person name="Bisseling T."/>
            <person name="Smit S."/>
            <person name="Geurts R."/>
        </authorList>
    </citation>
    <scope>NUCLEOTIDE SEQUENCE [LARGE SCALE GENOMIC DNA]</scope>
    <source>
        <strain evidence="8">cv. RG33-2</strain>
    </source>
</reference>
<evidence type="ECO:0000313" key="7">
    <source>
        <dbReference type="EMBL" id="PON84996.1"/>
    </source>
</evidence>
<dbReference type="GO" id="GO:0051213">
    <property type="term" value="F:dioxygenase activity"/>
    <property type="evidence" value="ECO:0007669"/>
    <property type="project" value="UniProtKB-KW"/>
</dbReference>
<evidence type="ECO:0000259" key="6">
    <source>
        <dbReference type="PROSITE" id="PS51471"/>
    </source>
</evidence>
<dbReference type="Pfam" id="PF14226">
    <property type="entry name" value="DIOX_N"/>
    <property type="match status" value="1"/>
</dbReference>
<evidence type="ECO:0000256" key="1">
    <source>
        <dbReference type="ARBA" id="ARBA00008056"/>
    </source>
</evidence>
<name>A0A2P5EHH2_TREOI</name>
<keyword evidence="3" id="KW-0847">Vitamin C</keyword>
<dbReference type="OrthoDB" id="288590at2759"/>
<dbReference type="STRING" id="63057.A0A2P5EHH2"/>
<dbReference type="Gene3D" id="2.60.120.330">
    <property type="entry name" value="B-lactam Antibiotic, Isopenicillin N Synthase, Chain"/>
    <property type="match status" value="1"/>
</dbReference>
<comment type="similarity">
    <text evidence="1 5">Belongs to the iron/ascorbate-dependent oxidoreductase family.</text>
</comment>
<feature type="domain" description="Fe2OG dioxygenase" evidence="6">
    <location>
        <begin position="147"/>
        <end position="247"/>
    </location>
</feature>
<dbReference type="InParanoid" id="A0A2P5EHH2"/>
<keyword evidence="7" id="KW-0223">Dioxygenase</keyword>
<accession>A0A2P5EHH2</accession>
<dbReference type="SUPFAM" id="SSF51197">
    <property type="entry name" value="Clavaminate synthase-like"/>
    <property type="match status" value="1"/>
</dbReference>
<dbReference type="EMBL" id="JXTC01000154">
    <property type="protein sequence ID" value="PON84996.1"/>
    <property type="molecule type" value="Genomic_DNA"/>
</dbReference>
<sequence length="313" mass="35833">MKSLLLSETADLELEKLHSSCKDWGVFQLVNHGVSPSLMEKLNHEIEAFFKLPMEEKLKYKIRPGGFEGYGIRTDHKKLDWGDRMYMITNPINRRSPYLFPELSAALRTSLESYLVELKKIAVTLYMLLAKALKIEKKIMEDLFEDGMESVRMTYYPPCPQPELVIGLTPHSDFSAITILNQLTGVNGLQIKKDGVWIPVDFIRDAFVVNVGDILEILSNGLYKSVEHRAMANSSKERMSIAMFFNPSYESEIGPVASLINPQNPPLFQRIEMEKHVNYFFSSRKLDGKFFLGQMRIENGEKNTKNNINNINA</sequence>
<dbReference type="PANTHER" id="PTHR47991">
    <property type="entry name" value="OXOGLUTARATE/IRON-DEPENDENT DIOXYGENASE"/>
    <property type="match status" value="1"/>
</dbReference>
<organism evidence="7 8">
    <name type="scientific">Trema orientale</name>
    <name type="common">Charcoal tree</name>
    <name type="synonym">Celtis orientalis</name>
    <dbReference type="NCBI Taxonomy" id="63057"/>
    <lineage>
        <taxon>Eukaryota</taxon>
        <taxon>Viridiplantae</taxon>
        <taxon>Streptophyta</taxon>
        <taxon>Embryophyta</taxon>
        <taxon>Tracheophyta</taxon>
        <taxon>Spermatophyta</taxon>
        <taxon>Magnoliopsida</taxon>
        <taxon>eudicotyledons</taxon>
        <taxon>Gunneridae</taxon>
        <taxon>Pentapetalae</taxon>
        <taxon>rosids</taxon>
        <taxon>fabids</taxon>
        <taxon>Rosales</taxon>
        <taxon>Cannabaceae</taxon>
        <taxon>Trema</taxon>
    </lineage>
</organism>
<evidence type="ECO:0000256" key="3">
    <source>
        <dbReference type="ARBA" id="ARBA00022896"/>
    </source>
</evidence>
<dbReference type="AlphaFoldDB" id="A0A2P5EHH2"/>
<dbReference type="InterPro" id="IPR044861">
    <property type="entry name" value="IPNS-like_FE2OG_OXY"/>
</dbReference>
<evidence type="ECO:0000256" key="5">
    <source>
        <dbReference type="RuleBase" id="RU003682"/>
    </source>
</evidence>
<gene>
    <name evidence="7" type="ORF">TorRG33x02_192480</name>
</gene>
<evidence type="ECO:0000256" key="4">
    <source>
        <dbReference type="ARBA" id="ARBA00023004"/>
    </source>
</evidence>
<dbReference type="FunFam" id="2.60.120.330:FF:000079">
    <property type="entry name" value="Protein SRG1"/>
    <property type="match status" value="1"/>
</dbReference>